<proteinExistence type="predicted"/>
<evidence type="ECO:0000256" key="1">
    <source>
        <dbReference type="SAM" id="Coils"/>
    </source>
</evidence>
<sequence length="1053" mass="115257">MCIQCFADSDVSKPARGRSRCIPDSIHTLLLRLVGQILGFPTISLVFVSGPKWVLCLARVHNQSCVADANSLPRSFLGPRKTCHFRLASFGPCQCEVGLVLAHHVLVTSICLIGPGVHFDNIVQAQRPGIAGLMFRYLSVPSSLSAVALYFHDVSLYCKHPGTDVVCYTKPLDSLKGWNDHFFWVDTFACHALFPWHTGKSVSRDVVPKSFELNAKHYATLVAYPALFHKYPKPFLCLIGMSQMDLISFIRIANPTKVRIGKRERNEDEPKLLETTIGRVVPLLPVAPDRSSGELEASVDKLFDEGRSGEQADQGDSASGGHGVGVHLVDVSAKTVVEDVAPAELQCQKKQKTKVVDAGEPSHSAKKLSGDYGVPGVLAVGGKSQLAVQHFLVEAVQYVEVRGEVMPTFPFVSSFVSTTPEREGRDYIEHLAGANLHTLEAPQRFVISSNSSDHLGVNIAEVKVDSIVRTSVPIMTSATTATPTADPADIAKERLVGSLLFGGDSSSTGESHPSSGGFSDRTGSDFLVGGIHTVVDPDSNLQRVYVPHWNVTSCFVWMTVVSTVRWYECVRSITLRRKRRLKSMVEEKDSLLKSRCDEIKSLKAQLLIKEAEATKAVRLRDEAEALKECNTNLEKEKSKLEVKVTDLAASVKVKEQEVANLDAVVTFFQDEKIKEVNEKFDKLCVDFVDMALHLEEKFYPHLLTTIFGRRWLFTHGMELAITKCLNSIEYLSALEAVIGKAIEKEADYLSALQCLQSVNFPLIVEFKANKDASVEVIMNLLRLKDALTEKLGLVKSQPHVDQLMVPIHHSPDQRIVGASTLSLSIDVSSSRVQRIKENIVNHVSALRGVFVPLSEPLFAMALEGTEGTSSAALDTTTALSVTSISASTIPPISTDDYEIAHTEGGEGVGADVEAVADQDVDPFPDKVNKIIWSAVSRPRSPSELSFSLYASFPNAFVTSYGPSHLGPSFHVSFARLASLLRYTKSRGLKQRSKLISRASLFPTRSTSTVLSVGIPISTGMTTSVSYVNENRVSSLLDLIIVRCTHRTWGSSSI</sequence>
<protein>
    <recommendedName>
        <fullName evidence="3">Transposase (Putative), gypsy type</fullName>
    </recommendedName>
</protein>
<dbReference type="AlphaFoldDB" id="A0A6L2J774"/>
<gene>
    <name evidence="2" type="ORF">Tci_003833</name>
</gene>
<evidence type="ECO:0000313" key="2">
    <source>
        <dbReference type="EMBL" id="GEU31855.1"/>
    </source>
</evidence>
<dbReference type="EMBL" id="BKCJ010000293">
    <property type="protein sequence ID" value="GEU31855.1"/>
    <property type="molecule type" value="Genomic_DNA"/>
</dbReference>
<reference evidence="2" key="1">
    <citation type="journal article" date="2019" name="Sci. Rep.">
        <title>Draft genome of Tanacetum cinerariifolium, the natural source of mosquito coil.</title>
        <authorList>
            <person name="Yamashiro T."/>
            <person name="Shiraishi A."/>
            <person name="Satake H."/>
            <person name="Nakayama K."/>
        </authorList>
    </citation>
    <scope>NUCLEOTIDE SEQUENCE</scope>
</reference>
<name>A0A6L2J774_TANCI</name>
<accession>A0A6L2J774</accession>
<feature type="coiled-coil region" evidence="1">
    <location>
        <begin position="616"/>
        <end position="650"/>
    </location>
</feature>
<evidence type="ECO:0008006" key="3">
    <source>
        <dbReference type="Google" id="ProtNLM"/>
    </source>
</evidence>
<keyword evidence="1" id="KW-0175">Coiled coil</keyword>
<organism evidence="2">
    <name type="scientific">Tanacetum cinerariifolium</name>
    <name type="common">Dalmatian daisy</name>
    <name type="synonym">Chrysanthemum cinerariifolium</name>
    <dbReference type="NCBI Taxonomy" id="118510"/>
    <lineage>
        <taxon>Eukaryota</taxon>
        <taxon>Viridiplantae</taxon>
        <taxon>Streptophyta</taxon>
        <taxon>Embryophyta</taxon>
        <taxon>Tracheophyta</taxon>
        <taxon>Spermatophyta</taxon>
        <taxon>Magnoliopsida</taxon>
        <taxon>eudicotyledons</taxon>
        <taxon>Gunneridae</taxon>
        <taxon>Pentapetalae</taxon>
        <taxon>asterids</taxon>
        <taxon>campanulids</taxon>
        <taxon>Asterales</taxon>
        <taxon>Asteraceae</taxon>
        <taxon>Asteroideae</taxon>
        <taxon>Anthemideae</taxon>
        <taxon>Anthemidinae</taxon>
        <taxon>Tanacetum</taxon>
    </lineage>
</organism>
<comment type="caution">
    <text evidence="2">The sequence shown here is derived from an EMBL/GenBank/DDBJ whole genome shotgun (WGS) entry which is preliminary data.</text>
</comment>